<dbReference type="RefSeq" id="WP_244715040.1">
    <property type="nucleotide sequence ID" value="NZ_CP095049.1"/>
</dbReference>
<accession>A0ABY4F5W0</accession>
<gene>
    <name evidence="1" type="ORF">MUN80_18410</name>
</gene>
<protein>
    <submittedName>
        <fullName evidence="1">Uncharacterized protein</fullName>
    </submittedName>
</protein>
<proteinExistence type="predicted"/>
<name>A0ABY4F5W0_9BACT</name>
<keyword evidence="2" id="KW-1185">Reference proteome</keyword>
<evidence type="ECO:0000313" key="2">
    <source>
        <dbReference type="Proteomes" id="UP000831785"/>
    </source>
</evidence>
<sequence length="86" mass="9786">MEPKEKEPTALQKVLQKLGGKHTVVRDTLARLQEKSIKISQSALYQTIAGRSHSKEIVDVFLEVAEAEFERRRQVEERARQLLGAS</sequence>
<evidence type="ECO:0000313" key="1">
    <source>
        <dbReference type="EMBL" id="UOQ51725.1"/>
    </source>
</evidence>
<dbReference type="EMBL" id="CP095049">
    <property type="protein sequence ID" value="UOQ51725.1"/>
    <property type="molecule type" value="Genomic_DNA"/>
</dbReference>
<reference evidence="1 2" key="1">
    <citation type="submission" date="2022-04" db="EMBL/GenBank/DDBJ databases">
        <title>Hymenobacter sp. isolated from the air.</title>
        <authorList>
            <person name="Won M."/>
            <person name="Lee C.-M."/>
            <person name="Woen H.-Y."/>
            <person name="Kwon S.-W."/>
        </authorList>
    </citation>
    <scope>NUCLEOTIDE SEQUENCE [LARGE SCALE GENOMIC DNA]</scope>
    <source>
        <strain evidence="2">5116 S-27</strain>
    </source>
</reference>
<organism evidence="1 2">
    <name type="scientific">Hymenobacter cellulosivorans</name>
    <dbReference type="NCBI Taxonomy" id="2932249"/>
    <lineage>
        <taxon>Bacteria</taxon>
        <taxon>Pseudomonadati</taxon>
        <taxon>Bacteroidota</taxon>
        <taxon>Cytophagia</taxon>
        <taxon>Cytophagales</taxon>
        <taxon>Hymenobacteraceae</taxon>
        <taxon>Hymenobacter</taxon>
    </lineage>
</organism>
<dbReference type="Proteomes" id="UP000831785">
    <property type="component" value="Chromosome"/>
</dbReference>